<sequence>MATQQSLSGNVLSNVLKSPGANWRRQPKTSGHAKPPRPTHFLCLPLGHHSELQERVKQFHSTLLEGPVEGLDPSILIKPRRLHLTLGVMSLASSSPKSAGYDSTASPPVHTIDSALQLLRSLQPKLSLLSSTGQRGTLCASLERVGAFESNHGARVLWVSPREDEGWSESEEEVQERLKLVQVAGCVLRMINDNVRSPQAAETIHQTFRNAGYITDNRPLKLHCTLINTSHRKPSSKVPKLFSYADVLASKALSVLQPSAEGSYSPPNSTDRLARVSLGTYDIPEIQLCAMGSHGPEDEYISLGGVGFMQEGTFVN</sequence>
<feature type="compositionally biased region" description="Polar residues" evidence="1">
    <location>
        <begin position="1"/>
        <end position="16"/>
    </location>
</feature>
<dbReference type="PANTHER" id="PTHR13360:SF1">
    <property type="entry name" value="ACTIVATING SIGNAL COINTEGRATOR 1 COMPLEX SUBUNIT 1"/>
    <property type="match status" value="1"/>
</dbReference>
<dbReference type="Pfam" id="PF10469">
    <property type="entry name" value="AKAP7_NLS"/>
    <property type="match status" value="1"/>
</dbReference>
<dbReference type="GO" id="GO:0006355">
    <property type="term" value="P:regulation of DNA-templated transcription"/>
    <property type="evidence" value="ECO:0007669"/>
    <property type="project" value="TreeGrafter"/>
</dbReference>
<evidence type="ECO:0000259" key="2">
    <source>
        <dbReference type="Pfam" id="PF10469"/>
    </source>
</evidence>
<proteinExistence type="predicted"/>
<comment type="caution">
    <text evidence="3">The sequence shown here is derived from an EMBL/GenBank/DDBJ whole genome shotgun (WGS) entry which is preliminary data.</text>
</comment>
<protein>
    <recommendedName>
        <fullName evidence="2">A-kinase anchor protein 7-like phosphoesterase domain-containing protein</fullName>
    </recommendedName>
</protein>
<dbReference type="Gene3D" id="3.90.1140.10">
    <property type="entry name" value="Cyclic phosphodiesterase"/>
    <property type="match status" value="1"/>
</dbReference>
<dbReference type="GO" id="GO:0006307">
    <property type="term" value="P:DNA alkylation repair"/>
    <property type="evidence" value="ECO:0007669"/>
    <property type="project" value="InterPro"/>
</dbReference>
<keyword evidence="4" id="KW-1185">Reference proteome</keyword>
<organism evidence="3 4">
    <name type="scientific">Collybiopsis confluens</name>
    <dbReference type="NCBI Taxonomy" id="2823264"/>
    <lineage>
        <taxon>Eukaryota</taxon>
        <taxon>Fungi</taxon>
        <taxon>Dikarya</taxon>
        <taxon>Basidiomycota</taxon>
        <taxon>Agaricomycotina</taxon>
        <taxon>Agaricomycetes</taxon>
        <taxon>Agaricomycetidae</taxon>
        <taxon>Agaricales</taxon>
        <taxon>Marasmiineae</taxon>
        <taxon>Omphalotaceae</taxon>
        <taxon>Collybiopsis</taxon>
    </lineage>
</organism>
<evidence type="ECO:0000256" key="1">
    <source>
        <dbReference type="SAM" id="MobiDB-lite"/>
    </source>
</evidence>
<dbReference type="Proteomes" id="UP000518752">
    <property type="component" value="Unassembled WGS sequence"/>
</dbReference>
<reference evidence="3 4" key="1">
    <citation type="journal article" date="2020" name="ISME J.">
        <title>Uncovering the hidden diversity of litter-decomposition mechanisms in mushroom-forming fungi.</title>
        <authorList>
            <person name="Floudas D."/>
            <person name="Bentzer J."/>
            <person name="Ahren D."/>
            <person name="Johansson T."/>
            <person name="Persson P."/>
            <person name="Tunlid A."/>
        </authorList>
    </citation>
    <scope>NUCLEOTIDE SEQUENCE [LARGE SCALE GENOMIC DNA]</scope>
    <source>
        <strain evidence="3 4">CBS 406.79</strain>
    </source>
</reference>
<dbReference type="AlphaFoldDB" id="A0A8H5HU47"/>
<feature type="region of interest" description="Disordered" evidence="1">
    <location>
        <begin position="1"/>
        <end position="39"/>
    </location>
</feature>
<accession>A0A8H5HU47</accession>
<dbReference type="GO" id="GO:0005634">
    <property type="term" value="C:nucleus"/>
    <property type="evidence" value="ECO:0007669"/>
    <property type="project" value="TreeGrafter"/>
</dbReference>
<dbReference type="OrthoDB" id="277832at2759"/>
<feature type="domain" description="A-kinase anchor protein 7-like phosphoesterase" evidence="2">
    <location>
        <begin position="38"/>
        <end position="300"/>
    </location>
</feature>
<gene>
    <name evidence="3" type="ORF">D9757_004162</name>
</gene>
<name>A0A8H5HU47_9AGAR</name>
<dbReference type="InterPro" id="IPR009210">
    <property type="entry name" value="ASCC1"/>
</dbReference>
<dbReference type="PANTHER" id="PTHR13360">
    <property type="entry name" value="ACTIVATING SIGNAL COINTEGRATOR 1 COMPLEX SUBUNIT 1"/>
    <property type="match status" value="1"/>
</dbReference>
<dbReference type="InterPro" id="IPR019510">
    <property type="entry name" value="AKAP7-like_phosphoesterase"/>
</dbReference>
<dbReference type="EMBL" id="JAACJN010000021">
    <property type="protein sequence ID" value="KAF5389552.1"/>
    <property type="molecule type" value="Genomic_DNA"/>
</dbReference>
<evidence type="ECO:0000313" key="4">
    <source>
        <dbReference type="Proteomes" id="UP000518752"/>
    </source>
</evidence>
<evidence type="ECO:0000313" key="3">
    <source>
        <dbReference type="EMBL" id="KAF5389552.1"/>
    </source>
</evidence>